<name>A0A2T5VB14_9HYPH</name>
<reference evidence="6 7" key="1">
    <citation type="submission" date="2018-04" db="EMBL/GenBank/DDBJ databases">
        <title>Genomic Encyclopedia of Archaeal and Bacterial Type Strains, Phase II (KMG-II): from individual species to whole genera.</title>
        <authorList>
            <person name="Goeker M."/>
        </authorList>
    </citation>
    <scope>NUCLEOTIDE SEQUENCE [LARGE SCALE GENOMIC DNA]</scope>
    <source>
        <strain evidence="6 7">DSM 23382</strain>
    </source>
</reference>
<protein>
    <submittedName>
        <fullName evidence="6">ArsR family transcriptional regulator</fullName>
    </submittedName>
</protein>
<keyword evidence="2" id="KW-0238">DNA-binding</keyword>
<evidence type="ECO:0000256" key="3">
    <source>
        <dbReference type="ARBA" id="ARBA00023163"/>
    </source>
</evidence>
<dbReference type="Pfam" id="PF01022">
    <property type="entry name" value="HTH_5"/>
    <property type="match status" value="1"/>
</dbReference>
<sequence>MSSLSDDRLAACFKAFAHPARLAILRELADNDRRCCGDIVGMLPLAQSTVSQHLHILREAGLIRGEIDGRRSCYCLDGEAVRAFMEGSAALFALLGETEEKCATGPAPVASAGASATAGLEVAEAGR</sequence>
<dbReference type="InterPro" id="IPR036388">
    <property type="entry name" value="WH-like_DNA-bd_sf"/>
</dbReference>
<evidence type="ECO:0000313" key="6">
    <source>
        <dbReference type="EMBL" id="PTW60942.1"/>
    </source>
</evidence>
<dbReference type="CDD" id="cd00090">
    <property type="entry name" value="HTH_ARSR"/>
    <property type="match status" value="1"/>
</dbReference>
<dbReference type="Proteomes" id="UP000244081">
    <property type="component" value="Unassembled WGS sequence"/>
</dbReference>
<dbReference type="OrthoDB" id="9804742at2"/>
<gene>
    <name evidence="6" type="ORF">C8N35_103123</name>
</gene>
<evidence type="ECO:0000256" key="1">
    <source>
        <dbReference type="ARBA" id="ARBA00023015"/>
    </source>
</evidence>
<dbReference type="PROSITE" id="PS50987">
    <property type="entry name" value="HTH_ARSR_2"/>
    <property type="match status" value="1"/>
</dbReference>
<proteinExistence type="predicted"/>
<accession>A0A2T5VB14</accession>
<feature type="compositionally biased region" description="Low complexity" evidence="4">
    <location>
        <begin position="106"/>
        <end position="118"/>
    </location>
</feature>
<feature type="region of interest" description="Disordered" evidence="4">
    <location>
        <begin position="106"/>
        <end position="127"/>
    </location>
</feature>
<dbReference type="AlphaFoldDB" id="A0A2T5VB14"/>
<keyword evidence="3" id="KW-0804">Transcription</keyword>
<dbReference type="InterPro" id="IPR001845">
    <property type="entry name" value="HTH_ArsR_DNA-bd_dom"/>
</dbReference>
<dbReference type="Gene3D" id="1.10.10.10">
    <property type="entry name" value="Winged helix-like DNA-binding domain superfamily/Winged helix DNA-binding domain"/>
    <property type="match status" value="1"/>
</dbReference>
<keyword evidence="1" id="KW-0805">Transcription regulation</keyword>
<dbReference type="InterPro" id="IPR011991">
    <property type="entry name" value="ArsR-like_HTH"/>
</dbReference>
<dbReference type="GO" id="GO:0003677">
    <property type="term" value="F:DNA binding"/>
    <property type="evidence" value="ECO:0007669"/>
    <property type="project" value="UniProtKB-KW"/>
</dbReference>
<feature type="domain" description="HTH arsR-type" evidence="5">
    <location>
        <begin position="1"/>
        <end position="96"/>
    </location>
</feature>
<keyword evidence="7" id="KW-1185">Reference proteome</keyword>
<evidence type="ECO:0000256" key="4">
    <source>
        <dbReference type="SAM" id="MobiDB-lite"/>
    </source>
</evidence>
<dbReference type="InterPro" id="IPR051081">
    <property type="entry name" value="HTH_MetalResp_TranReg"/>
</dbReference>
<dbReference type="PANTHER" id="PTHR33154">
    <property type="entry name" value="TRANSCRIPTIONAL REGULATOR, ARSR FAMILY"/>
    <property type="match status" value="1"/>
</dbReference>
<dbReference type="RefSeq" id="WP_107989766.1">
    <property type="nucleotide sequence ID" value="NZ_QAYG01000003.1"/>
</dbReference>
<dbReference type="EMBL" id="QAYG01000003">
    <property type="protein sequence ID" value="PTW60942.1"/>
    <property type="molecule type" value="Genomic_DNA"/>
</dbReference>
<evidence type="ECO:0000259" key="5">
    <source>
        <dbReference type="PROSITE" id="PS50987"/>
    </source>
</evidence>
<organism evidence="6 7">
    <name type="scientific">Breoghania corrubedonensis</name>
    <dbReference type="NCBI Taxonomy" id="665038"/>
    <lineage>
        <taxon>Bacteria</taxon>
        <taxon>Pseudomonadati</taxon>
        <taxon>Pseudomonadota</taxon>
        <taxon>Alphaproteobacteria</taxon>
        <taxon>Hyphomicrobiales</taxon>
        <taxon>Stappiaceae</taxon>
        <taxon>Breoghania</taxon>
    </lineage>
</organism>
<dbReference type="SMART" id="SM00418">
    <property type="entry name" value="HTH_ARSR"/>
    <property type="match status" value="1"/>
</dbReference>
<dbReference type="NCBIfam" id="NF033788">
    <property type="entry name" value="HTH_metalloreg"/>
    <property type="match status" value="1"/>
</dbReference>
<dbReference type="PANTHER" id="PTHR33154:SF15">
    <property type="entry name" value="REGULATORY PROTEIN ARSR"/>
    <property type="match status" value="1"/>
</dbReference>
<dbReference type="InterPro" id="IPR036390">
    <property type="entry name" value="WH_DNA-bd_sf"/>
</dbReference>
<dbReference type="GO" id="GO:0003700">
    <property type="term" value="F:DNA-binding transcription factor activity"/>
    <property type="evidence" value="ECO:0007669"/>
    <property type="project" value="InterPro"/>
</dbReference>
<evidence type="ECO:0000313" key="7">
    <source>
        <dbReference type="Proteomes" id="UP000244081"/>
    </source>
</evidence>
<comment type="caution">
    <text evidence="6">The sequence shown here is derived from an EMBL/GenBank/DDBJ whole genome shotgun (WGS) entry which is preliminary data.</text>
</comment>
<dbReference type="PRINTS" id="PR00778">
    <property type="entry name" value="HTHARSR"/>
</dbReference>
<dbReference type="SUPFAM" id="SSF46785">
    <property type="entry name" value="Winged helix' DNA-binding domain"/>
    <property type="match status" value="1"/>
</dbReference>
<evidence type="ECO:0000256" key="2">
    <source>
        <dbReference type="ARBA" id="ARBA00023125"/>
    </source>
</evidence>